<dbReference type="OrthoDB" id="10253115at2759"/>
<dbReference type="Pfam" id="PF00501">
    <property type="entry name" value="AMP-binding"/>
    <property type="match status" value="1"/>
</dbReference>
<accession>A0A3M7QGY4</accession>
<dbReference type="PANTHER" id="PTHR43201">
    <property type="entry name" value="ACYL-COA SYNTHETASE"/>
    <property type="match status" value="1"/>
</dbReference>
<evidence type="ECO:0000313" key="9">
    <source>
        <dbReference type="EMBL" id="RNA10697.1"/>
    </source>
</evidence>
<dbReference type="SUPFAM" id="SSF56801">
    <property type="entry name" value="Acetyl-CoA synthetase-like"/>
    <property type="match status" value="1"/>
</dbReference>
<dbReference type="GO" id="GO:0031956">
    <property type="term" value="F:medium-chain fatty acid-CoA ligase activity"/>
    <property type="evidence" value="ECO:0007669"/>
    <property type="project" value="UniProtKB-EC"/>
</dbReference>
<protein>
    <recommendedName>
        <fullName evidence="5">Medium-chain acyl-CoA ligase ACSF2, mitochondrial</fullName>
        <ecNumber evidence="4">6.2.1.2</ecNumber>
    </recommendedName>
</protein>
<organism evidence="9 10">
    <name type="scientific">Brachionus plicatilis</name>
    <name type="common">Marine rotifer</name>
    <name type="synonym">Brachionus muelleri</name>
    <dbReference type="NCBI Taxonomy" id="10195"/>
    <lineage>
        <taxon>Eukaryota</taxon>
        <taxon>Metazoa</taxon>
        <taxon>Spiralia</taxon>
        <taxon>Gnathifera</taxon>
        <taxon>Rotifera</taxon>
        <taxon>Eurotatoria</taxon>
        <taxon>Monogononta</taxon>
        <taxon>Pseudotrocha</taxon>
        <taxon>Ploima</taxon>
        <taxon>Brachionidae</taxon>
        <taxon>Brachionus</taxon>
    </lineage>
</organism>
<evidence type="ECO:0000256" key="6">
    <source>
        <dbReference type="ARBA" id="ARBA00047319"/>
    </source>
</evidence>
<evidence type="ECO:0000256" key="7">
    <source>
        <dbReference type="ARBA" id="ARBA00048277"/>
    </source>
</evidence>
<dbReference type="InterPro" id="IPR020845">
    <property type="entry name" value="AMP-binding_CS"/>
</dbReference>
<name>A0A3M7QGY4_BRAPC</name>
<dbReference type="PANTHER" id="PTHR43201:SF5">
    <property type="entry name" value="MEDIUM-CHAIN ACYL-COA LIGASE ACSF2, MITOCHONDRIAL"/>
    <property type="match status" value="1"/>
</dbReference>
<feature type="non-terminal residue" evidence="9">
    <location>
        <position position="450"/>
    </location>
</feature>
<dbReference type="GO" id="GO:0006631">
    <property type="term" value="P:fatty acid metabolic process"/>
    <property type="evidence" value="ECO:0007669"/>
    <property type="project" value="TreeGrafter"/>
</dbReference>
<dbReference type="STRING" id="10195.A0A3M7QGY4"/>
<sequence>MSSIFFKLPQKFQFKSILTRFSSTYSYKDTVLRGQKHLYNPKYEKYSYAISETGNLHLLCDTIGDRINTLAEKYPNDTCYKFSLTQSNLSFKEIKQRTDEIAQNLLSKGFKKGDRMAVLLPNIPELALTILACSSIGVIVVLMNPAYQLVEIEYMLKKTQSKGLVILDNLKTLKHYETLKKIAPELENSVQGELNSKNLPDLKHVILVKNRLMSDNSEQYKGTWGFDKDISMFNQSSQKLPTVDFDDSFVMLFTSGTTGLPKAAVLSHYNILNSAYLDLYTNGLVEQSKIIACPIPIFHSFGLIGGLIEPLIMGGKAIFPHFLPDTLSLMKAIHTERCTAVKGAPVIFLDMMNHPERKNFDLSSLEYMLLGASTVPKHLLLKMKEELKVKNILIGYGMTESSAAGSITRVNYGEREAYETIGQPFPFVEIKIADSENNLVPVNHDGEICI</sequence>
<evidence type="ECO:0000259" key="8">
    <source>
        <dbReference type="Pfam" id="PF00501"/>
    </source>
</evidence>
<evidence type="ECO:0000256" key="3">
    <source>
        <dbReference type="ARBA" id="ARBA00037247"/>
    </source>
</evidence>
<dbReference type="Proteomes" id="UP000276133">
    <property type="component" value="Unassembled WGS sequence"/>
</dbReference>
<gene>
    <name evidence="9" type="ORF">BpHYR1_019219</name>
</gene>
<comment type="catalytic activity">
    <reaction evidence="7">
        <text>a medium-chain fatty acid + ATP + CoA = a medium-chain fatty acyl-CoA + AMP + diphosphate</text>
        <dbReference type="Rhea" id="RHEA:48340"/>
        <dbReference type="ChEBI" id="CHEBI:30616"/>
        <dbReference type="ChEBI" id="CHEBI:33019"/>
        <dbReference type="ChEBI" id="CHEBI:57287"/>
        <dbReference type="ChEBI" id="CHEBI:59558"/>
        <dbReference type="ChEBI" id="CHEBI:90546"/>
        <dbReference type="ChEBI" id="CHEBI:456215"/>
        <dbReference type="EC" id="6.2.1.2"/>
    </reaction>
</comment>
<dbReference type="EMBL" id="REGN01006129">
    <property type="protein sequence ID" value="RNA10697.1"/>
    <property type="molecule type" value="Genomic_DNA"/>
</dbReference>
<reference evidence="9 10" key="1">
    <citation type="journal article" date="2018" name="Sci. Rep.">
        <title>Genomic signatures of local adaptation to the degree of environmental predictability in rotifers.</title>
        <authorList>
            <person name="Franch-Gras L."/>
            <person name="Hahn C."/>
            <person name="Garcia-Roger E.M."/>
            <person name="Carmona M.J."/>
            <person name="Serra M."/>
            <person name="Gomez A."/>
        </authorList>
    </citation>
    <scope>NUCLEOTIDE SEQUENCE [LARGE SCALE GENOMIC DNA]</scope>
    <source>
        <strain evidence="9">HYR1</strain>
    </source>
</reference>
<comment type="caution">
    <text evidence="9">The sequence shown here is derived from an EMBL/GenBank/DDBJ whole genome shotgun (WGS) entry which is preliminary data.</text>
</comment>
<evidence type="ECO:0000256" key="5">
    <source>
        <dbReference type="ARBA" id="ARBA00039638"/>
    </source>
</evidence>
<comment type="function">
    <text evidence="3">Acyl-CoA synthases catalyze the initial reaction in fatty acid metabolism, by forming a thioester with CoA. Has some preference toward medium-chain substrates. Plays a role in adipocyte differentiation.</text>
</comment>
<dbReference type="PROSITE" id="PS00455">
    <property type="entry name" value="AMP_BINDING"/>
    <property type="match status" value="1"/>
</dbReference>
<evidence type="ECO:0000256" key="2">
    <source>
        <dbReference type="ARBA" id="ARBA00022598"/>
    </source>
</evidence>
<comment type="catalytic activity">
    <reaction evidence="6">
        <text>octanoate + ATP + CoA = octanoyl-CoA + AMP + diphosphate</text>
        <dbReference type="Rhea" id="RHEA:33631"/>
        <dbReference type="ChEBI" id="CHEBI:25646"/>
        <dbReference type="ChEBI" id="CHEBI:30616"/>
        <dbReference type="ChEBI" id="CHEBI:33019"/>
        <dbReference type="ChEBI" id="CHEBI:57287"/>
        <dbReference type="ChEBI" id="CHEBI:57386"/>
        <dbReference type="ChEBI" id="CHEBI:456215"/>
    </reaction>
</comment>
<proteinExistence type="inferred from homology"/>
<evidence type="ECO:0000313" key="10">
    <source>
        <dbReference type="Proteomes" id="UP000276133"/>
    </source>
</evidence>
<evidence type="ECO:0000256" key="1">
    <source>
        <dbReference type="ARBA" id="ARBA00006432"/>
    </source>
</evidence>
<keyword evidence="10" id="KW-1185">Reference proteome</keyword>
<dbReference type="Gene3D" id="2.30.38.10">
    <property type="entry name" value="Luciferase, Domain 3"/>
    <property type="match status" value="1"/>
</dbReference>
<dbReference type="EC" id="6.2.1.2" evidence="4"/>
<comment type="similarity">
    <text evidence="1">Belongs to the ATP-dependent AMP-binding enzyme family.</text>
</comment>
<feature type="domain" description="AMP-dependent synthetase/ligase" evidence="8">
    <location>
        <begin position="71"/>
        <end position="450"/>
    </location>
</feature>
<dbReference type="AlphaFoldDB" id="A0A3M7QGY4"/>
<dbReference type="InterPro" id="IPR000873">
    <property type="entry name" value="AMP-dep_synth/lig_dom"/>
</dbReference>
<dbReference type="Gene3D" id="3.40.50.980">
    <property type="match status" value="2"/>
</dbReference>
<keyword evidence="2 9" id="KW-0436">Ligase</keyword>
<evidence type="ECO:0000256" key="4">
    <source>
        <dbReference type="ARBA" id="ARBA00039009"/>
    </source>
</evidence>